<comment type="caution">
    <text evidence="3">The sequence shown here is derived from an EMBL/GenBank/DDBJ whole genome shotgun (WGS) entry which is preliminary data.</text>
</comment>
<accession>A0ABS4YDD4</accession>
<dbReference type="GeneID" id="91573123"/>
<name>A0ABS4YDD4_9ACTN</name>
<proteinExistence type="inferred from homology"/>
<evidence type="ECO:0000313" key="3">
    <source>
        <dbReference type="EMBL" id="MBP2406814.1"/>
    </source>
</evidence>
<dbReference type="EC" id="3.1.2.-" evidence="3"/>
<dbReference type="PANTHER" id="PTHR31793">
    <property type="entry name" value="4-HYDROXYBENZOYL-COA THIOESTERASE FAMILY MEMBER"/>
    <property type="match status" value="1"/>
</dbReference>
<dbReference type="Gene3D" id="3.10.129.10">
    <property type="entry name" value="Hotdog Thioesterase"/>
    <property type="match status" value="1"/>
</dbReference>
<protein>
    <submittedName>
        <fullName evidence="3">Acyl-CoA thioester hydrolase</fullName>
        <ecNumber evidence="3">3.1.2.-</ecNumber>
    </submittedName>
</protein>
<reference evidence="3 4" key="1">
    <citation type="submission" date="2021-03" db="EMBL/GenBank/DDBJ databases">
        <title>Sequencing the genomes of 1000 actinobacteria strains.</title>
        <authorList>
            <person name="Klenk H.-P."/>
        </authorList>
    </citation>
    <scope>NUCLEOTIDE SEQUENCE [LARGE SCALE GENOMIC DNA]</scope>
    <source>
        <strain evidence="3 4">DSM 41480</strain>
    </source>
</reference>
<dbReference type="InterPro" id="IPR029069">
    <property type="entry name" value="HotDog_dom_sf"/>
</dbReference>
<dbReference type="CDD" id="cd00586">
    <property type="entry name" value="4HBT"/>
    <property type="match status" value="1"/>
</dbReference>
<comment type="similarity">
    <text evidence="1">Belongs to the 4-hydroxybenzoyl-CoA thioesterase family.</text>
</comment>
<dbReference type="Proteomes" id="UP001519291">
    <property type="component" value="Unassembled WGS sequence"/>
</dbReference>
<evidence type="ECO:0000256" key="2">
    <source>
        <dbReference type="ARBA" id="ARBA00022801"/>
    </source>
</evidence>
<dbReference type="SUPFAM" id="SSF54637">
    <property type="entry name" value="Thioesterase/thiol ester dehydrase-isomerase"/>
    <property type="match status" value="1"/>
</dbReference>
<keyword evidence="4" id="KW-1185">Reference proteome</keyword>
<evidence type="ECO:0000256" key="1">
    <source>
        <dbReference type="ARBA" id="ARBA00005953"/>
    </source>
</evidence>
<sequence length="153" mass="16893">MTSGKPLDTDTSRFRCVLRFTAPFHDVDMLGHVNSVAYVRWAESARAAYQIDVLKEDVDGPRGFVVGRLSLSYFQPLRFRDPVSVGIRVARIGAKSFDFAYLMWRDGDGAVAAAGETAMIAYNAVDGHSIPVPDAWRDAVTEFEAIPPEGPQR</sequence>
<dbReference type="GO" id="GO:0016787">
    <property type="term" value="F:hydrolase activity"/>
    <property type="evidence" value="ECO:0007669"/>
    <property type="project" value="UniProtKB-KW"/>
</dbReference>
<organism evidence="3 4">
    <name type="scientific">Streptomyces syringium</name>
    <dbReference type="NCBI Taxonomy" id="76729"/>
    <lineage>
        <taxon>Bacteria</taxon>
        <taxon>Bacillati</taxon>
        <taxon>Actinomycetota</taxon>
        <taxon>Actinomycetes</taxon>
        <taxon>Kitasatosporales</taxon>
        <taxon>Streptomycetaceae</taxon>
        <taxon>Streptomyces</taxon>
    </lineage>
</organism>
<dbReference type="PANTHER" id="PTHR31793:SF27">
    <property type="entry name" value="NOVEL THIOESTERASE SUPERFAMILY DOMAIN AND SAPOSIN A-TYPE DOMAIN CONTAINING PROTEIN (0610012H03RIK)"/>
    <property type="match status" value="1"/>
</dbReference>
<gene>
    <name evidence="3" type="ORF">JO379_006283</name>
</gene>
<evidence type="ECO:0000313" key="4">
    <source>
        <dbReference type="Proteomes" id="UP001519291"/>
    </source>
</evidence>
<dbReference type="RefSeq" id="WP_130880430.1">
    <property type="nucleotide sequence ID" value="NZ_JAGIOH010000001.1"/>
</dbReference>
<keyword evidence="2 3" id="KW-0378">Hydrolase</keyword>
<dbReference type="Pfam" id="PF13279">
    <property type="entry name" value="4HBT_2"/>
    <property type="match status" value="1"/>
</dbReference>
<dbReference type="InterPro" id="IPR050563">
    <property type="entry name" value="4-hydroxybenzoyl-CoA_TE"/>
</dbReference>
<dbReference type="EMBL" id="JAGIOH010000001">
    <property type="protein sequence ID" value="MBP2406814.1"/>
    <property type="molecule type" value="Genomic_DNA"/>
</dbReference>